<keyword evidence="1" id="KW-0805">Transcription regulation</keyword>
<evidence type="ECO:0000313" key="5">
    <source>
        <dbReference type="EMBL" id="RPE75521.1"/>
    </source>
</evidence>
<evidence type="ECO:0000259" key="4">
    <source>
        <dbReference type="PROSITE" id="PS01124"/>
    </source>
</evidence>
<dbReference type="SUPFAM" id="SSF46689">
    <property type="entry name" value="Homeodomain-like"/>
    <property type="match status" value="2"/>
</dbReference>
<dbReference type="GO" id="GO:0003700">
    <property type="term" value="F:DNA-binding transcription factor activity"/>
    <property type="evidence" value="ECO:0007669"/>
    <property type="project" value="InterPro"/>
</dbReference>
<feature type="domain" description="HTH araC/xylS-type" evidence="4">
    <location>
        <begin position="175"/>
        <end position="273"/>
    </location>
</feature>
<dbReference type="GO" id="GO:0043565">
    <property type="term" value="F:sequence-specific DNA binding"/>
    <property type="evidence" value="ECO:0007669"/>
    <property type="project" value="InterPro"/>
</dbReference>
<protein>
    <submittedName>
        <fullName evidence="5">AraC family transcriptional regulator</fullName>
    </submittedName>
</protein>
<dbReference type="Pfam" id="PF12833">
    <property type="entry name" value="HTH_18"/>
    <property type="match status" value="1"/>
</dbReference>
<dbReference type="Proteomes" id="UP000269708">
    <property type="component" value="Unassembled WGS sequence"/>
</dbReference>
<gene>
    <name evidence="5" type="ORF">EDC50_2966</name>
</gene>
<keyword evidence="6" id="KW-1185">Reference proteome</keyword>
<keyword evidence="2" id="KW-0238">DNA-binding</keyword>
<dbReference type="EMBL" id="RKQN01000005">
    <property type="protein sequence ID" value="RPE75521.1"/>
    <property type="molecule type" value="Genomic_DNA"/>
</dbReference>
<dbReference type="PANTHER" id="PTHR46796">
    <property type="entry name" value="HTH-TYPE TRANSCRIPTIONAL ACTIVATOR RHAS-RELATED"/>
    <property type="match status" value="1"/>
</dbReference>
<dbReference type="InterPro" id="IPR009057">
    <property type="entry name" value="Homeodomain-like_sf"/>
</dbReference>
<dbReference type="InterPro" id="IPR050204">
    <property type="entry name" value="AraC_XylS_family_regulators"/>
</dbReference>
<dbReference type="PANTHER" id="PTHR46796:SF7">
    <property type="entry name" value="ARAC FAMILY TRANSCRIPTIONAL REGULATOR"/>
    <property type="match status" value="1"/>
</dbReference>
<dbReference type="AlphaFoldDB" id="A0A3N4V745"/>
<evidence type="ECO:0000256" key="3">
    <source>
        <dbReference type="ARBA" id="ARBA00023163"/>
    </source>
</evidence>
<evidence type="ECO:0000256" key="1">
    <source>
        <dbReference type="ARBA" id="ARBA00023015"/>
    </source>
</evidence>
<dbReference type="InterPro" id="IPR018060">
    <property type="entry name" value="HTH_AraC"/>
</dbReference>
<organism evidence="5 6">
    <name type="scientific">Vulcaniibacterium tengchongense</name>
    <dbReference type="NCBI Taxonomy" id="1273429"/>
    <lineage>
        <taxon>Bacteria</taxon>
        <taxon>Pseudomonadati</taxon>
        <taxon>Pseudomonadota</taxon>
        <taxon>Gammaproteobacteria</taxon>
        <taxon>Lysobacterales</taxon>
        <taxon>Lysobacteraceae</taxon>
        <taxon>Vulcaniibacterium</taxon>
    </lineage>
</organism>
<dbReference type="RefSeq" id="WP_123771283.1">
    <property type="nucleotide sequence ID" value="NZ_RKQN01000005.1"/>
</dbReference>
<evidence type="ECO:0000256" key="2">
    <source>
        <dbReference type="ARBA" id="ARBA00023125"/>
    </source>
</evidence>
<evidence type="ECO:0000313" key="6">
    <source>
        <dbReference type="Proteomes" id="UP000269708"/>
    </source>
</evidence>
<dbReference type="OrthoDB" id="282744at2"/>
<name>A0A3N4V745_9GAMM</name>
<dbReference type="Gene3D" id="1.10.10.60">
    <property type="entry name" value="Homeodomain-like"/>
    <property type="match status" value="2"/>
</dbReference>
<reference evidence="5 6" key="1">
    <citation type="submission" date="2018-11" db="EMBL/GenBank/DDBJ databases">
        <title>Genomic Encyclopedia of Type Strains, Phase IV (KMG-IV): sequencing the most valuable type-strain genomes for metagenomic binning, comparative biology and taxonomic classification.</title>
        <authorList>
            <person name="Goeker M."/>
        </authorList>
    </citation>
    <scope>NUCLEOTIDE SEQUENCE [LARGE SCALE GENOMIC DNA]</scope>
    <source>
        <strain evidence="5 6">DSM 25623</strain>
    </source>
</reference>
<dbReference type="PROSITE" id="PS01124">
    <property type="entry name" value="HTH_ARAC_FAMILY_2"/>
    <property type="match status" value="1"/>
</dbReference>
<proteinExistence type="predicted"/>
<comment type="caution">
    <text evidence="5">The sequence shown here is derived from an EMBL/GenBank/DDBJ whole genome shotgun (WGS) entry which is preliminary data.</text>
</comment>
<dbReference type="SMART" id="SM00342">
    <property type="entry name" value="HTH_ARAC"/>
    <property type="match status" value="1"/>
</dbReference>
<keyword evidence="3" id="KW-0804">Transcription</keyword>
<sequence length="284" mass="31504">MLLAPLPIRDRERLDPVALDAARRLYLLHPAGRLARAELPAHWLSLWLPLRGALRLQCEDGAWELRRGRSQLWRGALHAGGGRDARWLAVAGPEPAWAPHLQAAGAEHLFAHEDAAGLLRRAALALARAGEAARAPDLARLCAALLEQQRDVQDRLPHCPGRTPLRRRQSMQRLLRVRHLIRCRGDMRLDLAALARRANCSPGHLQRAHRQVFGDTPSEYAARLRCERAWRLVRDTALPIGAIVEALGFEGHAAFSRSFKAAFGATAGEVRRSARASLPAWGRP</sequence>
<accession>A0A3N4V745</accession>